<comment type="caution">
    <text evidence="1">The sequence shown here is derived from an EMBL/GenBank/DDBJ whole genome shotgun (WGS) entry which is preliminary data.</text>
</comment>
<evidence type="ECO:0000313" key="2">
    <source>
        <dbReference type="Proteomes" id="UP000566995"/>
    </source>
</evidence>
<accession>A0A7W7NY94</accession>
<sequence>MEKKYPITIKFSDVEIAILMHRLTVLRDGSLEDVFEDEPGEEPRNFDMEAGKAFCEAAIQVFDGGGKALTIESETAEDVIVECLEGSTYAGAIIGLVEDDEAAESVKAVKKFARRLEKVLGCEIIEITY</sequence>
<dbReference type="EMBL" id="JACHLI010000001">
    <property type="protein sequence ID" value="MBB4861458.1"/>
    <property type="molecule type" value="Genomic_DNA"/>
</dbReference>
<proteinExistence type="predicted"/>
<protein>
    <submittedName>
        <fullName evidence="1">Uncharacterized protein</fullName>
    </submittedName>
</protein>
<organism evidence="1 2">
    <name type="scientific">Pseudomonas nitroreducens</name>
    <dbReference type="NCBI Taxonomy" id="46680"/>
    <lineage>
        <taxon>Bacteria</taxon>
        <taxon>Pseudomonadati</taxon>
        <taxon>Pseudomonadota</taxon>
        <taxon>Gammaproteobacteria</taxon>
        <taxon>Pseudomonadales</taxon>
        <taxon>Pseudomonadaceae</taxon>
        <taxon>Pseudomonas</taxon>
    </lineage>
</organism>
<dbReference type="Proteomes" id="UP000566995">
    <property type="component" value="Unassembled WGS sequence"/>
</dbReference>
<reference evidence="1 2" key="1">
    <citation type="submission" date="2020-08" db="EMBL/GenBank/DDBJ databases">
        <title>Functional genomics of gut bacteria from endangered species of beetles.</title>
        <authorList>
            <person name="Carlos-Shanley C."/>
        </authorList>
    </citation>
    <scope>NUCLEOTIDE SEQUENCE [LARGE SCALE GENOMIC DNA]</scope>
    <source>
        <strain evidence="1 2">S00179</strain>
    </source>
</reference>
<name>A0A7W7NY94_PSENT</name>
<gene>
    <name evidence="1" type="ORF">HNP46_000269</name>
</gene>
<evidence type="ECO:0000313" key="1">
    <source>
        <dbReference type="EMBL" id="MBB4861458.1"/>
    </source>
</evidence>
<dbReference type="AlphaFoldDB" id="A0A7W7NY94"/>
<dbReference type="RefSeq" id="WP_184585722.1">
    <property type="nucleotide sequence ID" value="NZ_JACHLI010000001.1"/>
</dbReference>